<organism evidence="3 4">
    <name type="scientific">Agrilus planipennis</name>
    <name type="common">Emerald ash borer</name>
    <name type="synonym">Agrilus marcopoli</name>
    <dbReference type="NCBI Taxonomy" id="224129"/>
    <lineage>
        <taxon>Eukaryota</taxon>
        <taxon>Metazoa</taxon>
        <taxon>Ecdysozoa</taxon>
        <taxon>Arthropoda</taxon>
        <taxon>Hexapoda</taxon>
        <taxon>Insecta</taxon>
        <taxon>Pterygota</taxon>
        <taxon>Neoptera</taxon>
        <taxon>Endopterygota</taxon>
        <taxon>Coleoptera</taxon>
        <taxon>Polyphaga</taxon>
        <taxon>Elateriformia</taxon>
        <taxon>Buprestoidea</taxon>
        <taxon>Buprestidae</taxon>
        <taxon>Agrilinae</taxon>
        <taxon>Agrilus</taxon>
    </lineage>
</organism>
<evidence type="ECO:0000313" key="4">
    <source>
        <dbReference type="RefSeq" id="XP_018334460.1"/>
    </source>
</evidence>
<dbReference type="GO" id="GO:0010038">
    <property type="term" value="P:response to metal ion"/>
    <property type="evidence" value="ECO:0007669"/>
    <property type="project" value="InterPro"/>
</dbReference>
<dbReference type="InterPro" id="IPR011322">
    <property type="entry name" value="N-reg_PII-like_a/b"/>
</dbReference>
<proteinExistence type="inferred from homology"/>
<evidence type="ECO:0000256" key="2">
    <source>
        <dbReference type="SAM" id="SignalP"/>
    </source>
</evidence>
<dbReference type="KEGG" id="apln:108743389"/>
<dbReference type="Pfam" id="PF03091">
    <property type="entry name" value="CutA1"/>
    <property type="match status" value="1"/>
</dbReference>
<sequence>MIILKKSVLLSTVIFSLFKKNSAFLTTMSGECSANKTSGSYVSGTHSVAYVTAPNEEIGKKLAHGLVSNKLAACVNLIPKITSIYEWEGKIEEDSEVLLMIKTRTSRIPELTEFVKKNHPYTVCEVISMPIANGNEEYLKWVGEIVPTK</sequence>
<dbReference type="PANTHER" id="PTHR23419:SF8">
    <property type="entry name" value="FI09726P"/>
    <property type="match status" value="1"/>
</dbReference>
<protein>
    <submittedName>
        <fullName evidence="4">Protein CutA homolog</fullName>
    </submittedName>
</protein>
<dbReference type="SUPFAM" id="SSF54913">
    <property type="entry name" value="GlnB-like"/>
    <property type="match status" value="1"/>
</dbReference>
<comment type="similarity">
    <text evidence="1">Belongs to the CutA family.</text>
</comment>
<dbReference type="Gene3D" id="3.30.70.120">
    <property type="match status" value="1"/>
</dbReference>
<keyword evidence="2" id="KW-0732">Signal</keyword>
<dbReference type="GeneID" id="108743389"/>
<dbReference type="RefSeq" id="XP_018334460.1">
    <property type="nucleotide sequence ID" value="XM_018478958.2"/>
</dbReference>
<dbReference type="PANTHER" id="PTHR23419">
    <property type="entry name" value="DIVALENT CATION TOLERANCE CUTA-RELATED"/>
    <property type="match status" value="1"/>
</dbReference>
<dbReference type="InterPro" id="IPR004323">
    <property type="entry name" value="Ion_tolerance_CutA"/>
</dbReference>
<evidence type="ECO:0000256" key="1">
    <source>
        <dbReference type="ARBA" id="ARBA00010169"/>
    </source>
</evidence>
<gene>
    <name evidence="4" type="primary">LOC108743389</name>
</gene>
<keyword evidence="3" id="KW-1185">Reference proteome</keyword>
<dbReference type="InParanoid" id="A0A1W4XPY1"/>
<dbReference type="AlphaFoldDB" id="A0A1W4XPY1"/>
<reference evidence="4" key="1">
    <citation type="submission" date="2025-08" db="UniProtKB">
        <authorList>
            <consortium name="RefSeq"/>
        </authorList>
    </citation>
    <scope>IDENTIFICATION</scope>
    <source>
        <tissue evidence="4">Entire body</tissue>
    </source>
</reference>
<dbReference type="OrthoDB" id="2017693at2759"/>
<dbReference type="Proteomes" id="UP000192223">
    <property type="component" value="Unplaced"/>
</dbReference>
<feature type="signal peptide" evidence="2">
    <location>
        <begin position="1"/>
        <end position="23"/>
    </location>
</feature>
<dbReference type="InterPro" id="IPR015867">
    <property type="entry name" value="N-reg_PII/ATP_PRibTrfase_C"/>
</dbReference>
<accession>A0A1W4XPY1</accession>
<dbReference type="STRING" id="224129.A0A1W4XPY1"/>
<evidence type="ECO:0000313" key="3">
    <source>
        <dbReference type="Proteomes" id="UP000192223"/>
    </source>
</evidence>
<name>A0A1W4XPY1_AGRPL</name>
<feature type="chain" id="PRO_5010713586" evidence="2">
    <location>
        <begin position="24"/>
        <end position="149"/>
    </location>
</feature>
<dbReference type="FunCoup" id="A0A1W4XPY1">
    <property type="interactions" value="332"/>
</dbReference>
<dbReference type="GO" id="GO:0005507">
    <property type="term" value="F:copper ion binding"/>
    <property type="evidence" value="ECO:0007669"/>
    <property type="project" value="TreeGrafter"/>
</dbReference>